<dbReference type="PANTHER" id="PTHR42690">
    <property type="entry name" value="THREONINE SYNTHASE FAMILY MEMBER"/>
    <property type="match status" value="1"/>
</dbReference>
<dbReference type="OrthoDB" id="5203861at2759"/>
<name>A0A9W2ZGK7_BIOGL</name>
<dbReference type="Proteomes" id="UP001165740">
    <property type="component" value="Chromosome 1"/>
</dbReference>
<evidence type="ECO:0000256" key="6">
    <source>
        <dbReference type="PIRSR" id="PIRSR604450-51"/>
    </source>
</evidence>
<evidence type="ECO:0000259" key="7">
    <source>
        <dbReference type="Pfam" id="PF00291"/>
    </source>
</evidence>
<accession>A0A9W2ZGK7</accession>
<sequence>MIEDSLHSSKQSTNHTIMRYQSTRGGVQDVEFKDVLLSGYANDGGMFLPMSTPTVSSATLQKWSALSFEDLAYEVTSLYIEEKDIPSTDLKDIYHKAFSTFKVPDVVPIKKLSDRLTIAELFHGRSLAFKDLAMSCLGQFYNYFLTKSQEHLTLVVCTSGDTGSSAIESVRGLHLVDIIVILPRGRCTLIQERQMTTVLDNNVHVFRADGSSDDIDLIVRKLFADSEFVRMQHLASSSSLNFVRILIQMVHFFYIYLKMCPSADEEVEMVLPTGGGGNITAGIIAKQMGLPVKLVCAVNHNNILSRIMKSGHCLLGDVQVTIAPAMDIQFAYNLERVWYLISGGSSETVKTIMADVDRNIVNVPSDIIALMNSLIKVYVVSNDEEVKDTIRRCWNDNDYFICPHTAIGVSYIYAELNSSSNKQKSVVLATASPLKFPDAIKASGLSPPTSEAIEDLLTAPTKYTDLDLGLDWTSIVRRKIEEITLSRKI</sequence>
<dbReference type="NCBIfam" id="TIGR00260">
    <property type="entry name" value="thrC"/>
    <property type="match status" value="1"/>
</dbReference>
<feature type="domain" description="Tryptophan synthase beta chain-like PALP" evidence="7">
    <location>
        <begin position="121"/>
        <end position="429"/>
    </location>
</feature>
<dbReference type="GO" id="GO:0016829">
    <property type="term" value="F:lyase activity"/>
    <property type="evidence" value="ECO:0007669"/>
    <property type="project" value="UniProtKB-KW"/>
</dbReference>
<reference evidence="10" key="1">
    <citation type="submission" date="2025-08" db="UniProtKB">
        <authorList>
            <consortium name="RefSeq"/>
        </authorList>
    </citation>
    <scope>IDENTIFICATION</scope>
</reference>
<dbReference type="PANTHER" id="PTHR42690:SF1">
    <property type="entry name" value="THREONINE SYNTHASE-LIKE 2"/>
    <property type="match status" value="1"/>
</dbReference>
<dbReference type="GeneID" id="106063283"/>
<dbReference type="SUPFAM" id="SSF53686">
    <property type="entry name" value="Tryptophan synthase beta subunit-like PLP-dependent enzymes"/>
    <property type="match status" value="1"/>
</dbReference>
<evidence type="ECO:0000256" key="1">
    <source>
        <dbReference type="ARBA" id="ARBA00001933"/>
    </source>
</evidence>
<dbReference type="AlphaFoldDB" id="A0A9W2ZGK7"/>
<gene>
    <name evidence="10" type="primary">LOC106063283</name>
</gene>
<dbReference type="InterPro" id="IPR037158">
    <property type="entry name" value="Thr_synth_N_sf"/>
</dbReference>
<evidence type="ECO:0000259" key="8">
    <source>
        <dbReference type="Pfam" id="PF14821"/>
    </source>
</evidence>
<dbReference type="FunFam" id="3.40.50.1100:FF:000047">
    <property type="entry name" value="Threonine synthase like 2"/>
    <property type="match status" value="1"/>
</dbReference>
<dbReference type="InterPro" id="IPR036052">
    <property type="entry name" value="TrpB-like_PALP_sf"/>
</dbReference>
<dbReference type="GO" id="GO:0009071">
    <property type="term" value="P:serine family amino acid catabolic process"/>
    <property type="evidence" value="ECO:0007669"/>
    <property type="project" value="TreeGrafter"/>
</dbReference>
<dbReference type="GO" id="GO:0046360">
    <property type="term" value="P:2-oxobutyrate biosynthetic process"/>
    <property type="evidence" value="ECO:0007669"/>
    <property type="project" value="TreeGrafter"/>
</dbReference>
<feature type="domain" description="Threonine synthase N-terminal" evidence="8">
    <location>
        <begin position="19"/>
        <end position="98"/>
    </location>
</feature>
<dbReference type="GO" id="GO:0030170">
    <property type="term" value="F:pyridoxal phosphate binding"/>
    <property type="evidence" value="ECO:0007669"/>
    <property type="project" value="TreeGrafter"/>
</dbReference>
<organism evidence="9 10">
    <name type="scientific">Biomphalaria glabrata</name>
    <name type="common">Bloodfluke planorb</name>
    <name type="synonym">Freshwater snail</name>
    <dbReference type="NCBI Taxonomy" id="6526"/>
    <lineage>
        <taxon>Eukaryota</taxon>
        <taxon>Metazoa</taxon>
        <taxon>Spiralia</taxon>
        <taxon>Lophotrochozoa</taxon>
        <taxon>Mollusca</taxon>
        <taxon>Gastropoda</taxon>
        <taxon>Heterobranchia</taxon>
        <taxon>Euthyneura</taxon>
        <taxon>Panpulmonata</taxon>
        <taxon>Hygrophila</taxon>
        <taxon>Lymnaeoidea</taxon>
        <taxon>Planorbidae</taxon>
        <taxon>Biomphalaria</taxon>
    </lineage>
</organism>
<keyword evidence="9" id="KW-1185">Reference proteome</keyword>
<evidence type="ECO:0000256" key="4">
    <source>
        <dbReference type="ARBA" id="ARBA00022898"/>
    </source>
</evidence>
<dbReference type="RefSeq" id="XP_055874081.1">
    <property type="nucleotide sequence ID" value="XM_056018106.1"/>
</dbReference>
<dbReference type="InterPro" id="IPR001926">
    <property type="entry name" value="TrpB-like_PALP"/>
</dbReference>
<dbReference type="Gene3D" id="3.90.1380.10">
    <property type="entry name" value="Threonine synthase, N-terminal domain"/>
    <property type="match status" value="1"/>
</dbReference>
<protein>
    <recommendedName>
        <fullName evidence="3">Threonine synthase-like 2</fullName>
    </recommendedName>
</protein>
<dbReference type="InterPro" id="IPR029144">
    <property type="entry name" value="Thr_synth_N"/>
</dbReference>
<dbReference type="Pfam" id="PF14821">
    <property type="entry name" value="Thr_synth_N"/>
    <property type="match status" value="1"/>
</dbReference>
<comment type="cofactor">
    <cofactor evidence="1 6">
        <name>pyridoxal 5'-phosphate</name>
        <dbReference type="ChEBI" id="CHEBI:597326"/>
    </cofactor>
</comment>
<evidence type="ECO:0000256" key="2">
    <source>
        <dbReference type="ARBA" id="ARBA00005517"/>
    </source>
</evidence>
<dbReference type="FunFam" id="3.90.1380.10:FF:000003">
    <property type="entry name" value="THR4p Threonine synthase"/>
    <property type="match status" value="1"/>
</dbReference>
<proteinExistence type="inferred from homology"/>
<dbReference type="Gene3D" id="3.40.50.1100">
    <property type="match status" value="2"/>
</dbReference>
<keyword evidence="5" id="KW-0456">Lyase</keyword>
<comment type="similarity">
    <text evidence="2">Belongs to the threonine synthase family.</text>
</comment>
<evidence type="ECO:0000313" key="10">
    <source>
        <dbReference type="RefSeq" id="XP_055874081.1"/>
    </source>
</evidence>
<evidence type="ECO:0000256" key="3">
    <source>
        <dbReference type="ARBA" id="ARBA00021942"/>
    </source>
</evidence>
<dbReference type="InterPro" id="IPR051166">
    <property type="entry name" value="Threonine_Synthase"/>
</dbReference>
<dbReference type="Pfam" id="PF00291">
    <property type="entry name" value="PALP"/>
    <property type="match status" value="1"/>
</dbReference>
<keyword evidence="4 6" id="KW-0663">Pyridoxal phosphate</keyword>
<evidence type="ECO:0000256" key="5">
    <source>
        <dbReference type="ARBA" id="ARBA00023239"/>
    </source>
</evidence>
<dbReference type="InterPro" id="IPR004450">
    <property type="entry name" value="Thr_synthase-like"/>
</dbReference>
<evidence type="ECO:0000313" key="9">
    <source>
        <dbReference type="Proteomes" id="UP001165740"/>
    </source>
</evidence>
<feature type="modified residue" description="N6-(pyridoxal phosphate)lysine" evidence="6">
    <location>
        <position position="130"/>
    </location>
</feature>
<dbReference type="OMA" id="NFERYLY"/>